<gene>
    <name evidence="3" type="ORF">PENSUB_2888</name>
</gene>
<dbReference type="Pfam" id="PF24494">
    <property type="entry name" value="DUF7587"/>
    <property type="match status" value="1"/>
</dbReference>
<accession>A0A1Q5UGJ6</accession>
<dbReference type="InterPro" id="IPR056009">
    <property type="entry name" value="DUF7587"/>
</dbReference>
<dbReference type="Proteomes" id="UP000186955">
    <property type="component" value="Unassembled WGS sequence"/>
</dbReference>
<evidence type="ECO:0000313" key="4">
    <source>
        <dbReference type="Proteomes" id="UP000186955"/>
    </source>
</evidence>
<name>A0A1Q5UGJ6_9EURO</name>
<organism evidence="3 4">
    <name type="scientific">Penicillium subrubescens</name>
    <dbReference type="NCBI Taxonomy" id="1316194"/>
    <lineage>
        <taxon>Eukaryota</taxon>
        <taxon>Fungi</taxon>
        <taxon>Dikarya</taxon>
        <taxon>Ascomycota</taxon>
        <taxon>Pezizomycotina</taxon>
        <taxon>Eurotiomycetes</taxon>
        <taxon>Eurotiomycetidae</taxon>
        <taxon>Eurotiales</taxon>
        <taxon>Aspergillaceae</taxon>
        <taxon>Penicillium</taxon>
    </lineage>
</organism>
<dbReference type="AlphaFoldDB" id="A0A1Q5UGJ6"/>
<keyword evidence="4" id="KW-1185">Reference proteome</keyword>
<feature type="region of interest" description="Disordered" evidence="1">
    <location>
        <begin position="1"/>
        <end position="30"/>
    </location>
</feature>
<dbReference type="EMBL" id="MNBE01000276">
    <property type="protein sequence ID" value="OKP11586.1"/>
    <property type="molecule type" value="Genomic_DNA"/>
</dbReference>
<protein>
    <recommendedName>
        <fullName evidence="2">DUF7587 domain-containing protein</fullName>
    </recommendedName>
</protein>
<evidence type="ECO:0000259" key="2">
    <source>
        <dbReference type="Pfam" id="PF24494"/>
    </source>
</evidence>
<proteinExistence type="predicted"/>
<dbReference type="OrthoDB" id="4152607at2759"/>
<evidence type="ECO:0000313" key="3">
    <source>
        <dbReference type="EMBL" id="OKP11586.1"/>
    </source>
</evidence>
<sequence>MESLTDAMGSTRLSDEPEEPEQLLFNPSPNSGIDETILNNIPRYLFRLATPNSAGITNERWVCSESVRQNTPSSMEDVFFNMDNEKQIKVARILDSHLWWRQARNPDDNFVSWTSSLLFVLQYIYYRHYKDGTSLAEIKLYVVDTMKFPRGTFMLDLNLIDIFRDYNDGLENLWSLRNRPNLYFGEYLSQGSLMIENKCQAITAEVIFKQDRLRRIQPHFAELHHGKREDKPEWVREVNRLRNTIWPPPGSPLISPTELGDRLQAVQEILQHVSADWKCPVAIYFAALIGPEGFIRGQDTANDKVVGTDPRSVYLPRELFKRFCP</sequence>
<reference evidence="3 4" key="1">
    <citation type="submission" date="2016-10" db="EMBL/GenBank/DDBJ databases">
        <title>Genome sequence of the ascomycete fungus Penicillium subrubescens.</title>
        <authorList>
            <person name="De Vries R.P."/>
            <person name="Peng M."/>
            <person name="Dilokpimol A."/>
            <person name="Hilden K."/>
            <person name="Makela M.R."/>
            <person name="Grigoriev I."/>
            <person name="Riley R."/>
            <person name="Granchi Z."/>
        </authorList>
    </citation>
    <scope>NUCLEOTIDE SEQUENCE [LARGE SCALE GENOMIC DNA]</scope>
    <source>
        <strain evidence="3 4">CBS 132785</strain>
    </source>
</reference>
<comment type="caution">
    <text evidence="3">The sequence shown here is derived from an EMBL/GenBank/DDBJ whole genome shotgun (WGS) entry which is preliminary data.</text>
</comment>
<evidence type="ECO:0000256" key="1">
    <source>
        <dbReference type="SAM" id="MobiDB-lite"/>
    </source>
</evidence>
<feature type="domain" description="DUF7587" evidence="2">
    <location>
        <begin position="41"/>
        <end position="154"/>
    </location>
</feature>